<dbReference type="InterPro" id="IPR013785">
    <property type="entry name" value="Aldolase_TIM"/>
</dbReference>
<dbReference type="PANTHER" id="PTHR42747">
    <property type="entry name" value="NITRONATE MONOOXYGENASE-RELATED"/>
    <property type="match status" value="1"/>
</dbReference>
<organism evidence="6 7">
    <name type="scientific">Fulvivirga sediminis</name>
    <dbReference type="NCBI Taxonomy" id="2803949"/>
    <lineage>
        <taxon>Bacteria</taxon>
        <taxon>Pseudomonadati</taxon>
        <taxon>Bacteroidota</taxon>
        <taxon>Cytophagia</taxon>
        <taxon>Cytophagales</taxon>
        <taxon>Fulvivirgaceae</taxon>
        <taxon>Fulvivirga</taxon>
    </lineage>
</organism>
<dbReference type="Proteomes" id="UP000659388">
    <property type="component" value="Unassembled WGS sequence"/>
</dbReference>
<keyword evidence="7" id="KW-1185">Reference proteome</keyword>
<protein>
    <submittedName>
        <fullName evidence="6">Nitronate monooxygenase</fullName>
    </submittedName>
</protein>
<proteinExistence type="inferred from homology"/>
<evidence type="ECO:0000256" key="5">
    <source>
        <dbReference type="ARBA" id="ARBA00023033"/>
    </source>
</evidence>
<evidence type="ECO:0000256" key="3">
    <source>
        <dbReference type="ARBA" id="ARBA00022643"/>
    </source>
</evidence>
<accession>A0A937F614</accession>
<comment type="similarity">
    <text evidence="1">Belongs to the nitronate monooxygenase family. NMO class I subfamily.</text>
</comment>
<name>A0A937F614_9BACT</name>
<dbReference type="EMBL" id="JAESIY010000006">
    <property type="protein sequence ID" value="MBL3657036.1"/>
    <property type="molecule type" value="Genomic_DNA"/>
</dbReference>
<sequence>MKNFENELTRMLGIKFPIIMAPMFLVSNTEMIVEATRAGITGAIPVLNYRTDEEFREALEELKTKAEGPVGINLIVNKSNFRLKEQLKICVECKVDFIITSLGNPKEVIDTCKKHNIKVFCDVTEEVYAKKVEQLGADALIAVNSSAGGHAGKLSAGELIPLLKSVCNIPVISAGV</sequence>
<keyword evidence="4" id="KW-0560">Oxidoreductase</keyword>
<evidence type="ECO:0000256" key="2">
    <source>
        <dbReference type="ARBA" id="ARBA00022630"/>
    </source>
</evidence>
<dbReference type="AlphaFoldDB" id="A0A937F614"/>
<dbReference type="InterPro" id="IPR004136">
    <property type="entry name" value="NMO"/>
</dbReference>
<dbReference type="Gene3D" id="3.20.20.70">
    <property type="entry name" value="Aldolase class I"/>
    <property type="match status" value="1"/>
</dbReference>
<dbReference type="GO" id="GO:0018580">
    <property type="term" value="F:nitronate monooxygenase activity"/>
    <property type="evidence" value="ECO:0007669"/>
    <property type="project" value="InterPro"/>
</dbReference>
<comment type="caution">
    <text evidence="6">The sequence shown here is derived from an EMBL/GenBank/DDBJ whole genome shotgun (WGS) entry which is preliminary data.</text>
</comment>
<gene>
    <name evidence="6" type="ORF">JL102_12890</name>
</gene>
<evidence type="ECO:0000256" key="1">
    <source>
        <dbReference type="ARBA" id="ARBA00009881"/>
    </source>
</evidence>
<dbReference type="PANTHER" id="PTHR42747:SF4">
    <property type="entry name" value="BLR1330 PROTEIN"/>
    <property type="match status" value="1"/>
</dbReference>
<keyword evidence="3" id="KW-0288">FMN</keyword>
<keyword evidence="2" id="KW-0285">Flavoprotein</keyword>
<keyword evidence="5 6" id="KW-0503">Monooxygenase</keyword>
<dbReference type="CDD" id="cd04730">
    <property type="entry name" value="NPD_like"/>
    <property type="match status" value="1"/>
</dbReference>
<dbReference type="SUPFAM" id="SSF51412">
    <property type="entry name" value="Inosine monophosphate dehydrogenase (IMPDH)"/>
    <property type="match status" value="1"/>
</dbReference>
<dbReference type="Pfam" id="PF03060">
    <property type="entry name" value="NMO"/>
    <property type="match status" value="1"/>
</dbReference>
<reference evidence="6" key="1">
    <citation type="submission" date="2021-01" db="EMBL/GenBank/DDBJ databases">
        <title>Fulvivirga kasyanovii gen. nov., sp nov., a novel member of the phylum Bacteroidetes isolated from seawater in a mussel farm.</title>
        <authorList>
            <person name="Zhao L.-H."/>
            <person name="Wang Z.-J."/>
        </authorList>
    </citation>
    <scope>NUCLEOTIDE SEQUENCE</scope>
    <source>
        <strain evidence="6">2943</strain>
    </source>
</reference>
<evidence type="ECO:0000256" key="4">
    <source>
        <dbReference type="ARBA" id="ARBA00023002"/>
    </source>
</evidence>
<evidence type="ECO:0000313" key="6">
    <source>
        <dbReference type="EMBL" id="MBL3657036.1"/>
    </source>
</evidence>
<evidence type="ECO:0000313" key="7">
    <source>
        <dbReference type="Proteomes" id="UP000659388"/>
    </source>
</evidence>